<keyword evidence="4 8" id="KW-0547">Nucleotide-binding</keyword>
<evidence type="ECO:0000256" key="6">
    <source>
        <dbReference type="ARBA" id="ARBA00022840"/>
    </source>
</evidence>
<evidence type="ECO:0000256" key="5">
    <source>
        <dbReference type="ARBA" id="ARBA00022777"/>
    </source>
</evidence>
<dbReference type="GO" id="GO:0005737">
    <property type="term" value="C:cytoplasm"/>
    <property type="evidence" value="ECO:0007669"/>
    <property type="project" value="UniProtKB-SubCell"/>
</dbReference>
<comment type="catalytic activity">
    <reaction evidence="8">
        <text>3'-dephospho-CoA + ATP = ADP + CoA + H(+)</text>
        <dbReference type="Rhea" id="RHEA:18245"/>
        <dbReference type="ChEBI" id="CHEBI:15378"/>
        <dbReference type="ChEBI" id="CHEBI:30616"/>
        <dbReference type="ChEBI" id="CHEBI:57287"/>
        <dbReference type="ChEBI" id="CHEBI:57328"/>
        <dbReference type="ChEBI" id="CHEBI:456216"/>
        <dbReference type="EC" id="2.7.1.24"/>
    </reaction>
</comment>
<evidence type="ECO:0000256" key="4">
    <source>
        <dbReference type="ARBA" id="ARBA00022741"/>
    </source>
</evidence>
<protein>
    <recommendedName>
        <fullName evidence="8 9">Dephospho-CoA kinase</fullName>
        <ecNumber evidence="8 9">2.7.1.24</ecNumber>
    </recommendedName>
    <alternativeName>
        <fullName evidence="8">Dephosphocoenzyme A kinase</fullName>
    </alternativeName>
</protein>
<dbReference type="GO" id="GO:0004140">
    <property type="term" value="F:dephospho-CoA kinase activity"/>
    <property type="evidence" value="ECO:0007669"/>
    <property type="project" value="UniProtKB-UniRule"/>
</dbReference>
<keyword evidence="11" id="KW-1185">Reference proteome</keyword>
<dbReference type="Proteomes" id="UP000321893">
    <property type="component" value="Unassembled WGS sequence"/>
</dbReference>
<evidence type="ECO:0000256" key="3">
    <source>
        <dbReference type="ARBA" id="ARBA00022679"/>
    </source>
</evidence>
<dbReference type="GO" id="GO:0005524">
    <property type="term" value="F:ATP binding"/>
    <property type="evidence" value="ECO:0007669"/>
    <property type="project" value="UniProtKB-UniRule"/>
</dbReference>
<dbReference type="FunFam" id="3.40.50.300:FF:000991">
    <property type="entry name" value="Dephospho-CoA kinase"/>
    <property type="match status" value="1"/>
</dbReference>
<sequence length="196" mass="21593">MTKLVGLTGGIATGKSLVSGYLQKKGIPVIDADLVTHKVEAKGTPGLEALVKAFGPQIILSDGALNRSELGKIVFNNPSDLKQLVRIIDPFIRSEIFKQLAAYQSVPLTVLDAPTLFENGYAHLVDELVVVYTDPVTQLHRLMKRNKLSIVNANKRIQNQWPLQTKCNLADTIIYNSGTAEQTLLQVDNWLANEMK</sequence>
<feature type="binding site" evidence="8">
    <location>
        <begin position="12"/>
        <end position="17"/>
    </location>
    <ligand>
        <name>ATP</name>
        <dbReference type="ChEBI" id="CHEBI:30616"/>
    </ligand>
</feature>
<evidence type="ECO:0000313" key="11">
    <source>
        <dbReference type="Proteomes" id="UP000321893"/>
    </source>
</evidence>
<dbReference type="HAMAP" id="MF_00376">
    <property type="entry name" value="Dephospho_CoA_kinase"/>
    <property type="match status" value="1"/>
</dbReference>
<dbReference type="GO" id="GO:0015937">
    <property type="term" value="P:coenzyme A biosynthetic process"/>
    <property type="evidence" value="ECO:0007669"/>
    <property type="project" value="UniProtKB-UniRule"/>
</dbReference>
<dbReference type="InterPro" id="IPR001977">
    <property type="entry name" value="Depp_CoAkinase"/>
</dbReference>
<keyword evidence="5 8" id="KW-0418">Kinase</keyword>
<dbReference type="PANTHER" id="PTHR10695">
    <property type="entry name" value="DEPHOSPHO-COA KINASE-RELATED"/>
    <property type="match status" value="1"/>
</dbReference>
<evidence type="ECO:0000256" key="2">
    <source>
        <dbReference type="ARBA" id="ARBA00022490"/>
    </source>
</evidence>
<evidence type="ECO:0000256" key="7">
    <source>
        <dbReference type="ARBA" id="ARBA00022993"/>
    </source>
</evidence>
<dbReference type="AlphaFoldDB" id="A0A511DSY0"/>
<keyword evidence="2 8" id="KW-0963">Cytoplasm</keyword>
<evidence type="ECO:0000256" key="9">
    <source>
        <dbReference type="NCBIfam" id="TIGR00152"/>
    </source>
</evidence>
<accession>A0A511DSY0</accession>
<dbReference type="NCBIfam" id="TIGR00152">
    <property type="entry name" value="dephospho-CoA kinase"/>
    <property type="match status" value="1"/>
</dbReference>
<dbReference type="UniPathway" id="UPA00241">
    <property type="reaction ID" value="UER00356"/>
</dbReference>
<dbReference type="SUPFAM" id="SSF52540">
    <property type="entry name" value="P-loop containing nucleoside triphosphate hydrolases"/>
    <property type="match status" value="1"/>
</dbReference>
<comment type="similarity">
    <text evidence="1 8">Belongs to the CoaE family.</text>
</comment>
<dbReference type="EC" id="2.7.1.24" evidence="8 9"/>
<evidence type="ECO:0000256" key="1">
    <source>
        <dbReference type="ARBA" id="ARBA00009018"/>
    </source>
</evidence>
<dbReference type="Gene3D" id="3.40.50.300">
    <property type="entry name" value="P-loop containing nucleotide triphosphate hydrolases"/>
    <property type="match status" value="1"/>
</dbReference>
<keyword evidence="6 8" id="KW-0067">ATP-binding</keyword>
<gene>
    <name evidence="8 10" type="primary">coaE</name>
    <name evidence="10" type="ORF">LKE01_07600</name>
</gene>
<dbReference type="PROSITE" id="PS51219">
    <property type="entry name" value="DPCK"/>
    <property type="match status" value="1"/>
</dbReference>
<name>A0A511DSY0_LENKE</name>
<keyword evidence="7 8" id="KW-0173">Coenzyme A biosynthesis</keyword>
<reference evidence="10" key="1">
    <citation type="submission" date="2019-07" db="EMBL/GenBank/DDBJ databases">
        <title>Whole genome shotgun sequence of Lactobacillus kefiri NBRC 15888.</title>
        <authorList>
            <person name="Hosoyama A."/>
            <person name="Uohara A."/>
            <person name="Ohji S."/>
            <person name="Ichikawa N."/>
        </authorList>
    </citation>
    <scope>NUCLEOTIDE SEQUENCE [LARGE SCALE GENOMIC DNA]</scope>
    <source>
        <strain evidence="10">NBRC 15888</strain>
    </source>
</reference>
<comment type="subcellular location">
    <subcellularLocation>
        <location evidence="8">Cytoplasm</location>
    </subcellularLocation>
</comment>
<dbReference type="EMBL" id="BJVK01000006">
    <property type="protein sequence ID" value="GEL27940.1"/>
    <property type="molecule type" value="Genomic_DNA"/>
</dbReference>
<dbReference type="CDD" id="cd02022">
    <property type="entry name" value="DPCK"/>
    <property type="match status" value="1"/>
</dbReference>
<dbReference type="RefSeq" id="WP_056981232.1">
    <property type="nucleotide sequence ID" value="NZ_BJVK01000006.1"/>
</dbReference>
<evidence type="ECO:0000256" key="8">
    <source>
        <dbReference type="HAMAP-Rule" id="MF_00376"/>
    </source>
</evidence>
<evidence type="ECO:0000313" key="10">
    <source>
        <dbReference type="EMBL" id="GEL27940.1"/>
    </source>
</evidence>
<dbReference type="PANTHER" id="PTHR10695:SF46">
    <property type="entry name" value="BIFUNCTIONAL COENZYME A SYNTHASE-RELATED"/>
    <property type="match status" value="1"/>
</dbReference>
<organism evidence="10 11">
    <name type="scientific">Lentilactobacillus kefiri</name>
    <name type="common">Lactobacillus kefiri</name>
    <dbReference type="NCBI Taxonomy" id="33962"/>
    <lineage>
        <taxon>Bacteria</taxon>
        <taxon>Bacillati</taxon>
        <taxon>Bacillota</taxon>
        <taxon>Bacilli</taxon>
        <taxon>Lactobacillales</taxon>
        <taxon>Lactobacillaceae</taxon>
        <taxon>Lentilactobacillus</taxon>
    </lineage>
</organism>
<dbReference type="STRING" id="1423764.FC95_GL000582"/>
<comment type="pathway">
    <text evidence="8">Cofactor biosynthesis; coenzyme A biosynthesis; CoA from (R)-pantothenate: step 5/5.</text>
</comment>
<proteinExistence type="inferred from homology"/>
<dbReference type="Pfam" id="PF01121">
    <property type="entry name" value="CoaE"/>
    <property type="match status" value="1"/>
</dbReference>
<dbReference type="GeneID" id="71567925"/>
<dbReference type="OrthoDB" id="9812943at2"/>
<keyword evidence="3 8" id="KW-0808">Transferase</keyword>
<comment type="caution">
    <text evidence="10">The sequence shown here is derived from an EMBL/GenBank/DDBJ whole genome shotgun (WGS) entry which is preliminary data.</text>
</comment>
<dbReference type="InterPro" id="IPR027417">
    <property type="entry name" value="P-loop_NTPase"/>
</dbReference>
<comment type="function">
    <text evidence="8">Catalyzes the phosphorylation of the 3'-hydroxyl group of dephosphocoenzyme A to form coenzyme A.</text>
</comment>